<keyword evidence="3" id="KW-1185">Reference proteome</keyword>
<proteinExistence type="predicted"/>
<dbReference type="Proteomes" id="UP001500742">
    <property type="component" value="Unassembled WGS sequence"/>
</dbReference>
<accession>A0ABP7Q7A9</accession>
<organism evidence="2 3">
    <name type="scientific">Mucilaginibacter dorajii</name>
    <dbReference type="NCBI Taxonomy" id="692994"/>
    <lineage>
        <taxon>Bacteria</taxon>
        <taxon>Pseudomonadati</taxon>
        <taxon>Bacteroidota</taxon>
        <taxon>Sphingobacteriia</taxon>
        <taxon>Sphingobacteriales</taxon>
        <taxon>Sphingobacteriaceae</taxon>
        <taxon>Mucilaginibacter</taxon>
    </lineage>
</organism>
<keyword evidence="1" id="KW-0732">Signal</keyword>
<evidence type="ECO:0000313" key="2">
    <source>
        <dbReference type="EMBL" id="GAA3977648.1"/>
    </source>
</evidence>
<dbReference type="EMBL" id="BAAAZC010000022">
    <property type="protein sequence ID" value="GAA3977648.1"/>
    <property type="molecule type" value="Genomic_DNA"/>
</dbReference>
<dbReference type="PROSITE" id="PS51257">
    <property type="entry name" value="PROKAR_LIPOPROTEIN"/>
    <property type="match status" value="1"/>
</dbReference>
<protein>
    <recommendedName>
        <fullName evidence="4">Lipoprotein</fullName>
    </recommendedName>
</protein>
<sequence length="230" mass="25781">MNSHQKNSLVIMLAFVLLAACKGKPGSVTADSLSKKNDSAKLKKATVSNYSKKTVDSLVRVGAISPDSLPDVPPSQSEEREALKLAYDRVETIDTVLICQKDTLHFHSKRYCLKDVKLVEPKLYDPDEQHPKEFVTHPFVADIWLAHNKDTVLKRQFKAADFNPAYRDNFGGNLKKYGSIIDLYLEHQNRDKKRVVVSFSIAIPATDLGINMYLIIDKKGGYKMASAVIN</sequence>
<reference evidence="3" key="1">
    <citation type="journal article" date="2019" name="Int. J. Syst. Evol. Microbiol.">
        <title>The Global Catalogue of Microorganisms (GCM) 10K type strain sequencing project: providing services to taxonomists for standard genome sequencing and annotation.</title>
        <authorList>
            <consortium name="The Broad Institute Genomics Platform"/>
            <consortium name="The Broad Institute Genome Sequencing Center for Infectious Disease"/>
            <person name="Wu L."/>
            <person name="Ma J."/>
        </authorList>
    </citation>
    <scope>NUCLEOTIDE SEQUENCE [LARGE SCALE GENOMIC DNA]</scope>
    <source>
        <strain evidence="3">JCM 16601</strain>
    </source>
</reference>
<comment type="caution">
    <text evidence="2">The sequence shown here is derived from an EMBL/GenBank/DDBJ whole genome shotgun (WGS) entry which is preliminary data.</text>
</comment>
<feature type="chain" id="PRO_5046184938" description="Lipoprotein" evidence="1">
    <location>
        <begin position="20"/>
        <end position="230"/>
    </location>
</feature>
<evidence type="ECO:0000313" key="3">
    <source>
        <dbReference type="Proteomes" id="UP001500742"/>
    </source>
</evidence>
<evidence type="ECO:0008006" key="4">
    <source>
        <dbReference type="Google" id="ProtNLM"/>
    </source>
</evidence>
<name>A0ABP7Q7A9_9SPHI</name>
<feature type="signal peptide" evidence="1">
    <location>
        <begin position="1"/>
        <end position="19"/>
    </location>
</feature>
<evidence type="ECO:0000256" key="1">
    <source>
        <dbReference type="SAM" id="SignalP"/>
    </source>
</evidence>
<gene>
    <name evidence="2" type="ORF">GCM10022210_30540</name>
</gene>
<dbReference type="RefSeq" id="WP_259097054.1">
    <property type="nucleotide sequence ID" value="NZ_BAAAZC010000022.1"/>
</dbReference>